<keyword evidence="9" id="KW-0723">Serine/threonine-protein kinase</keyword>
<keyword evidence="4" id="KW-0067">ATP-binding</keyword>
<dbReference type="CDD" id="cd14014">
    <property type="entry name" value="STKc_PknB_like"/>
    <property type="match status" value="1"/>
</dbReference>
<evidence type="ECO:0000313" key="10">
    <source>
        <dbReference type="Proteomes" id="UP000294513"/>
    </source>
</evidence>
<dbReference type="PANTHER" id="PTHR43289">
    <property type="entry name" value="MITOGEN-ACTIVATED PROTEIN KINASE KINASE KINASE 20-RELATED"/>
    <property type="match status" value="1"/>
</dbReference>
<dbReference type="EMBL" id="SMKU01000045">
    <property type="protein sequence ID" value="TDD91350.1"/>
    <property type="molecule type" value="Genomic_DNA"/>
</dbReference>
<dbReference type="Proteomes" id="UP000294513">
    <property type="component" value="Unassembled WGS sequence"/>
</dbReference>
<dbReference type="GO" id="GO:0003755">
    <property type="term" value="F:peptidyl-prolyl cis-trans isomerase activity"/>
    <property type="evidence" value="ECO:0007669"/>
    <property type="project" value="InterPro"/>
</dbReference>
<evidence type="ECO:0000256" key="5">
    <source>
        <dbReference type="SAM" id="MobiDB-lite"/>
    </source>
</evidence>
<feature type="compositionally biased region" description="Polar residues" evidence="5">
    <location>
        <begin position="337"/>
        <end position="346"/>
    </location>
</feature>
<keyword evidence="6" id="KW-0812">Transmembrane</keyword>
<dbReference type="Pfam" id="PF00069">
    <property type="entry name" value="Pkinase"/>
    <property type="match status" value="1"/>
</dbReference>
<evidence type="ECO:0000313" key="9">
    <source>
        <dbReference type="EMBL" id="TDD91350.1"/>
    </source>
</evidence>
<evidence type="ECO:0000256" key="1">
    <source>
        <dbReference type="ARBA" id="ARBA00022679"/>
    </source>
</evidence>
<organism evidence="9 10">
    <name type="scientific">Actinomadura rubrisoli</name>
    <dbReference type="NCBI Taxonomy" id="2530368"/>
    <lineage>
        <taxon>Bacteria</taxon>
        <taxon>Bacillati</taxon>
        <taxon>Actinomycetota</taxon>
        <taxon>Actinomycetes</taxon>
        <taxon>Streptosporangiales</taxon>
        <taxon>Thermomonosporaceae</taxon>
        <taxon>Actinomadura</taxon>
    </lineage>
</organism>
<evidence type="ECO:0000256" key="3">
    <source>
        <dbReference type="ARBA" id="ARBA00022777"/>
    </source>
</evidence>
<accession>A0A4R5C0R0</accession>
<dbReference type="PANTHER" id="PTHR43289:SF34">
    <property type="entry name" value="SERINE_THREONINE-PROTEIN KINASE YBDM-RELATED"/>
    <property type="match status" value="1"/>
</dbReference>
<dbReference type="InterPro" id="IPR008271">
    <property type="entry name" value="Ser/Thr_kinase_AS"/>
</dbReference>
<keyword evidence="2" id="KW-0547">Nucleotide-binding</keyword>
<feature type="domain" description="Protein kinase" evidence="7">
    <location>
        <begin position="18"/>
        <end position="276"/>
    </location>
</feature>
<feature type="transmembrane region" description="Helical" evidence="6">
    <location>
        <begin position="352"/>
        <end position="375"/>
    </location>
</feature>
<evidence type="ECO:0000259" key="8">
    <source>
        <dbReference type="PROSITE" id="PS50072"/>
    </source>
</evidence>
<dbReference type="AlphaFoldDB" id="A0A4R5C0R0"/>
<reference evidence="9 10" key="1">
    <citation type="submission" date="2019-03" db="EMBL/GenBank/DDBJ databases">
        <title>Draft genome sequences of novel Actinobacteria.</title>
        <authorList>
            <person name="Sahin N."/>
            <person name="Ay H."/>
            <person name="Saygin H."/>
        </authorList>
    </citation>
    <scope>NUCLEOTIDE SEQUENCE [LARGE SCALE GENOMIC DNA]</scope>
    <source>
        <strain evidence="9 10">H3C3</strain>
    </source>
</reference>
<protein>
    <submittedName>
        <fullName evidence="9">Serine/threonine protein kinase</fullName>
    </submittedName>
</protein>
<feature type="region of interest" description="Disordered" evidence="5">
    <location>
        <begin position="378"/>
        <end position="433"/>
    </location>
</feature>
<keyword evidence="6" id="KW-1133">Transmembrane helix</keyword>
<dbReference type="PROSITE" id="PS50011">
    <property type="entry name" value="PROTEIN_KINASE_DOM"/>
    <property type="match status" value="1"/>
</dbReference>
<dbReference type="GO" id="GO:0005524">
    <property type="term" value="F:ATP binding"/>
    <property type="evidence" value="ECO:0007669"/>
    <property type="project" value="UniProtKB-KW"/>
</dbReference>
<evidence type="ECO:0000256" key="2">
    <source>
        <dbReference type="ARBA" id="ARBA00022741"/>
    </source>
</evidence>
<dbReference type="PROSITE" id="PS00108">
    <property type="entry name" value="PROTEIN_KINASE_ST"/>
    <property type="match status" value="1"/>
</dbReference>
<keyword evidence="3 9" id="KW-0418">Kinase</keyword>
<dbReference type="InterPro" id="IPR000719">
    <property type="entry name" value="Prot_kinase_dom"/>
</dbReference>
<dbReference type="Gene3D" id="1.10.510.10">
    <property type="entry name" value="Transferase(Phosphotransferase) domain 1"/>
    <property type="match status" value="1"/>
</dbReference>
<dbReference type="InterPro" id="IPR029000">
    <property type="entry name" value="Cyclophilin-like_dom_sf"/>
</dbReference>
<dbReference type="InterPro" id="IPR011009">
    <property type="entry name" value="Kinase-like_dom_sf"/>
</dbReference>
<feature type="region of interest" description="Disordered" evidence="5">
    <location>
        <begin position="566"/>
        <end position="592"/>
    </location>
</feature>
<feature type="region of interest" description="Disordered" evidence="5">
    <location>
        <begin position="283"/>
        <end position="350"/>
    </location>
</feature>
<dbReference type="PRINTS" id="PR00153">
    <property type="entry name" value="CSAPPISMRASE"/>
</dbReference>
<keyword evidence="10" id="KW-1185">Reference proteome</keyword>
<proteinExistence type="predicted"/>
<keyword evidence="6" id="KW-0472">Membrane</keyword>
<feature type="domain" description="PPIase cyclophilin-type" evidence="8">
    <location>
        <begin position="443"/>
        <end position="591"/>
    </location>
</feature>
<dbReference type="OrthoDB" id="3915799at2"/>
<dbReference type="Pfam" id="PF00160">
    <property type="entry name" value="Pro_isomerase"/>
    <property type="match status" value="1"/>
</dbReference>
<keyword evidence="1" id="KW-0808">Transferase</keyword>
<evidence type="ECO:0000256" key="4">
    <source>
        <dbReference type="ARBA" id="ARBA00022840"/>
    </source>
</evidence>
<gene>
    <name evidence="9" type="ORF">E1298_12030</name>
</gene>
<dbReference type="Gene3D" id="2.40.100.10">
    <property type="entry name" value="Cyclophilin-like"/>
    <property type="match status" value="1"/>
</dbReference>
<dbReference type="GO" id="GO:0004674">
    <property type="term" value="F:protein serine/threonine kinase activity"/>
    <property type="evidence" value="ECO:0007669"/>
    <property type="project" value="UniProtKB-KW"/>
</dbReference>
<feature type="compositionally biased region" description="Low complexity" evidence="5">
    <location>
        <begin position="385"/>
        <end position="402"/>
    </location>
</feature>
<dbReference type="SUPFAM" id="SSF50891">
    <property type="entry name" value="Cyclophilin-like"/>
    <property type="match status" value="1"/>
</dbReference>
<dbReference type="SUPFAM" id="SSF56112">
    <property type="entry name" value="Protein kinase-like (PK-like)"/>
    <property type="match status" value="1"/>
</dbReference>
<dbReference type="Gene3D" id="3.30.200.20">
    <property type="entry name" value="Phosphorylase Kinase, domain 1"/>
    <property type="match status" value="1"/>
</dbReference>
<sequence>MPVPRPLRPNDPGEVGGFRLTARLGEGSQGSVYLGESGTGERVAVKVLYAEMDRDERARVNFERELAAARRVAPFCTARIFAAEAGEDGAYIVSEYIEGPSLRQLIAERGPIPAGELVRLAIGTATALAAIHDAGVVHRDFKPANVLLGPDGPKVIDFGVARPLEATSATMTGAVGTPAYMAPEQVTGASGGPPLDMFAWGCTMAYAANRMPPFGHDSIPATMHRILHAEPELGALGGTLRELVAACLHKDPARRPTALQVLTRLLGIGDDRDPLAEGTSVAATLTPGDLPAPPPLPSAAASPSPVPLPWAPPDQASAAVPVPLPYQAGQVPPPPFAQQTRPSSPSRKGRPLLIAGAAAGVLLIAGGTTAAVLLMDDDTDKPNARRPSAAQQPARGQPSQGSTGTGGRNCVYTPRPTSENAKEVGTPQSRAQRTGVVRATVKTNLGTLRLDLDAEKAPCTVNSMVYLAGRKFYDNTPCHRLTSGGLKVLQCGDPIGTGAGGPSYQYADENTSGARYTRGIVAMANAGPDTNGSQFFIVYGDSPLGPDYTIFGRVTSGMELVDKVAKAGSGDENGQGDGKPKQRIAVTEFRAE</sequence>
<dbReference type="CDD" id="cd00317">
    <property type="entry name" value="cyclophilin"/>
    <property type="match status" value="1"/>
</dbReference>
<comment type="caution">
    <text evidence="9">The sequence shown here is derived from an EMBL/GenBank/DDBJ whole genome shotgun (WGS) entry which is preliminary data.</text>
</comment>
<dbReference type="PROSITE" id="PS50072">
    <property type="entry name" value="CSA_PPIASE_2"/>
    <property type="match status" value="1"/>
</dbReference>
<name>A0A4R5C0R0_9ACTN</name>
<evidence type="ECO:0000259" key="7">
    <source>
        <dbReference type="PROSITE" id="PS50011"/>
    </source>
</evidence>
<evidence type="ECO:0000256" key="6">
    <source>
        <dbReference type="SAM" id="Phobius"/>
    </source>
</evidence>
<dbReference type="InterPro" id="IPR002130">
    <property type="entry name" value="Cyclophilin-type_PPIase_dom"/>
</dbReference>